<feature type="compositionally biased region" description="Low complexity" evidence="2">
    <location>
        <begin position="1108"/>
        <end position="1141"/>
    </location>
</feature>
<feature type="compositionally biased region" description="Acidic residues" evidence="2">
    <location>
        <begin position="1264"/>
        <end position="1285"/>
    </location>
</feature>
<evidence type="ECO:0000313" key="4">
    <source>
        <dbReference type="Proteomes" id="UP001165080"/>
    </source>
</evidence>
<feature type="compositionally biased region" description="Basic and acidic residues" evidence="2">
    <location>
        <begin position="1160"/>
        <end position="1169"/>
    </location>
</feature>
<name>A0A9W6F4P1_9CHLO</name>
<dbReference type="EMBL" id="BRXU01000013">
    <property type="protein sequence ID" value="GLC55710.1"/>
    <property type="molecule type" value="Genomic_DNA"/>
</dbReference>
<dbReference type="InterPro" id="IPR036047">
    <property type="entry name" value="F-box-like_dom_sf"/>
</dbReference>
<feature type="region of interest" description="Disordered" evidence="2">
    <location>
        <begin position="1200"/>
        <end position="1289"/>
    </location>
</feature>
<comment type="caution">
    <text evidence="3">The sequence shown here is derived from an EMBL/GenBank/DDBJ whole genome shotgun (WGS) entry which is preliminary data.</text>
</comment>
<dbReference type="SUPFAM" id="SSF81383">
    <property type="entry name" value="F-box domain"/>
    <property type="match status" value="1"/>
</dbReference>
<sequence>MTDHRTNAQKPCWSTLPDGVCEHVASFLPRIATLACRLVCQTWRISFAHSLTQLTLDTRCFGAPAPANAPAAGSNAPPAPLLPAADLPPEWHALTGTIGPALRHVTVRVSLFHESKARAAPCAASCAACLRFLASLPHLHLHHLQLVLPLRYALPAQVTDTLSAHLTRLSSLRLVRCSLTQQAAAALGRLTQLRHLCIAHADLAALPQLLGTEAAARLEHIHVHGYHSLAIMEENPHMRLVWRAAVELVERSTRGSDAWPPPPPQQQQQQQVESPGGDGGTSGAATTQPIIVVVGGGGRLQCLAVSAHHMYHDAVLDESELEFEAEAAQWQIRYDRTVASGGGGGHGDGSGSGGLMPAAVGRRSACGCFSGGCCRDPHEDPGEQDASTATAAAVSGRGTYAGGGSGGWALCAAALVGIRCGCCSGGGNDVSRRSPQRGTSALAAPSPQGLGAGASGILRARGAAAPAAAGDAAWAEPGTPAAGPAPAPPAPPMPGTAGEAPWSAAEAAGLQLLRSAKRSVQLLPLEHLIAEIARPSSRNLQYVQLALEPGPEPPPPPPPTASAAPAQPGDAANKAGCSTGLAGGGGALAVCDRAVGPAGVEVGPVAEAEATPLTHGSLLPSDFAQGDSGVADAALPPVVTLEPLGRLPVLKGLWLDPGQWEEEAERPASGSGDEWDLGHEDPTAGLNVAERRQGQEPPPAAAAAWSAPVGADAARRGDAGGASRRRRRARWGRVGDVWTRLHELPPSRGGGSAAATAHAPVQDLAAHAALLAPVTALRSLALGRRQLSLTRGSVLGLGDDTAELLARLAGLTKLHLAGAYTLPLERGDDSATQLPRNSCPAGGAALWARPPTPRLSPLGSLTALQRLALHFRNPLGRPAVVSHAALPPSLTSLSLYGVVLLPPPPVAAAAAPGSGGSAAATAPRPAPPAFSGSGPADSCAAEGDWRRGGVGGCAAAAAPRPAPPGGQRLERLRELSLTSSYIDGADLLGCGHRLRILSLRDSGLGLAYDSGVVAATGVAPPPQDGRALAGLLRRWHAVQTLRVQGSTATSEDVRLPGAGRCLNWHSVAGLRAITACLPGLRQLHLAPPPPPPLPDRIAHSQPRPEAPASGREAGPATAAAAAAGAAADRADTGTGAASASERIAPGATSPSPQPTSARLHCSDPHRRGDAIGAAAEPLSLPDWRIIRCDRRGAAAAAAAGAAGSGGSASAGGTATGAGRTGATRPDPAGRPPLHADGDRLQGTAAAESGALRAPRGRRSRELESEPETETETEAESDSEADDECEYGSATDDQAETLTDAEPEAGTGAAGSGLAAGAGAGAGGAGGLAPVAGPADRRLAPRRGNGAPRLESQLRLLCRAAPQLQSLRLSATAPDGAAAERAAAAAAALLPRGLPRLDSLSLTLDVGLPYLLAQPQPEAAAREWAGRLRDLERELQSRMRFTCVSVSPHPLLAPRVREAVRALAATRP</sequence>
<feature type="compositionally biased region" description="Low complexity" evidence="2">
    <location>
        <begin position="701"/>
        <end position="712"/>
    </location>
</feature>
<feature type="compositionally biased region" description="Low complexity" evidence="2">
    <location>
        <begin position="910"/>
        <end position="936"/>
    </location>
</feature>
<feature type="region of interest" description="Disordered" evidence="2">
    <location>
        <begin position="661"/>
        <end position="727"/>
    </location>
</feature>
<feature type="compositionally biased region" description="Low complexity" evidence="2">
    <location>
        <begin position="469"/>
        <end position="482"/>
    </location>
</feature>
<proteinExistence type="predicted"/>
<feature type="compositionally biased region" description="Gly residues" evidence="2">
    <location>
        <begin position="1202"/>
        <end position="1219"/>
    </location>
</feature>
<accession>A0A9W6F4P1</accession>
<dbReference type="GO" id="GO:0005930">
    <property type="term" value="C:axoneme"/>
    <property type="evidence" value="ECO:0007669"/>
    <property type="project" value="UniProtKB-SubCell"/>
</dbReference>
<feature type="region of interest" description="Disordered" evidence="2">
    <location>
        <begin position="253"/>
        <end position="285"/>
    </location>
</feature>
<evidence type="ECO:0008006" key="5">
    <source>
        <dbReference type="Google" id="ProtNLM"/>
    </source>
</evidence>
<feature type="compositionally biased region" description="Pro residues" evidence="2">
    <location>
        <begin position="550"/>
        <end position="560"/>
    </location>
</feature>
<dbReference type="OrthoDB" id="552495at2759"/>
<feature type="region of interest" description="Disordered" evidence="2">
    <location>
        <begin position="546"/>
        <end position="572"/>
    </location>
</feature>
<dbReference type="Proteomes" id="UP001165080">
    <property type="component" value="Unassembled WGS sequence"/>
</dbReference>
<feature type="region of interest" description="Disordered" evidence="2">
    <location>
        <begin position="1086"/>
        <end position="1173"/>
    </location>
</feature>
<dbReference type="InterPro" id="IPR032675">
    <property type="entry name" value="LRR_dom_sf"/>
</dbReference>
<keyword evidence="4" id="KW-1185">Reference proteome</keyword>
<evidence type="ECO:0000256" key="1">
    <source>
        <dbReference type="ARBA" id="ARBA00004430"/>
    </source>
</evidence>
<feature type="compositionally biased region" description="Pro residues" evidence="2">
    <location>
        <begin position="483"/>
        <end position="494"/>
    </location>
</feature>
<organism evidence="3 4">
    <name type="scientific">Pleodorina starrii</name>
    <dbReference type="NCBI Taxonomy" id="330485"/>
    <lineage>
        <taxon>Eukaryota</taxon>
        <taxon>Viridiplantae</taxon>
        <taxon>Chlorophyta</taxon>
        <taxon>core chlorophytes</taxon>
        <taxon>Chlorophyceae</taxon>
        <taxon>CS clade</taxon>
        <taxon>Chlamydomonadales</taxon>
        <taxon>Volvocaceae</taxon>
        <taxon>Pleodorina</taxon>
    </lineage>
</organism>
<evidence type="ECO:0000256" key="2">
    <source>
        <dbReference type="SAM" id="MobiDB-lite"/>
    </source>
</evidence>
<dbReference type="Gene3D" id="3.80.10.10">
    <property type="entry name" value="Ribonuclease Inhibitor"/>
    <property type="match status" value="1"/>
</dbReference>
<feature type="region of interest" description="Disordered" evidence="2">
    <location>
        <begin position="429"/>
        <end position="448"/>
    </location>
</feature>
<dbReference type="Gene3D" id="1.20.1280.50">
    <property type="match status" value="1"/>
</dbReference>
<feature type="compositionally biased region" description="Low complexity" evidence="2">
    <location>
        <begin position="561"/>
        <end position="572"/>
    </location>
</feature>
<gene>
    <name evidence="3" type="primary">PLEST001892</name>
    <name evidence="3" type="ORF">PLESTB_001017300</name>
</gene>
<dbReference type="SUPFAM" id="SSF52058">
    <property type="entry name" value="L domain-like"/>
    <property type="match status" value="1"/>
</dbReference>
<protein>
    <recommendedName>
        <fullName evidence="5">F-box domain-containing protein</fullName>
    </recommendedName>
</protein>
<evidence type="ECO:0000313" key="3">
    <source>
        <dbReference type="EMBL" id="GLC55710.1"/>
    </source>
</evidence>
<reference evidence="3 4" key="1">
    <citation type="journal article" date="2023" name="Commun. Biol.">
        <title>Reorganization of the ancestral sex-determining regions during the evolution of trioecy in Pleodorina starrii.</title>
        <authorList>
            <person name="Takahashi K."/>
            <person name="Suzuki S."/>
            <person name="Kawai-Toyooka H."/>
            <person name="Yamamoto K."/>
            <person name="Hamaji T."/>
            <person name="Ootsuki R."/>
            <person name="Yamaguchi H."/>
            <person name="Kawachi M."/>
            <person name="Higashiyama T."/>
            <person name="Nozaki H."/>
        </authorList>
    </citation>
    <scope>NUCLEOTIDE SEQUENCE [LARGE SCALE GENOMIC DNA]</scope>
    <source>
        <strain evidence="3 4">NIES-4479</strain>
    </source>
</reference>
<feature type="region of interest" description="Disordered" evidence="2">
    <location>
        <begin position="469"/>
        <end position="502"/>
    </location>
</feature>
<feature type="region of interest" description="Disordered" evidence="2">
    <location>
        <begin position="910"/>
        <end position="942"/>
    </location>
</feature>
<comment type="subcellular location">
    <subcellularLocation>
        <location evidence="1">Cytoplasm</location>
        <location evidence="1">Cytoskeleton</location>
        <location evidence="1">Cilium axoneme</location>
    </subcellularLocation>
</comment>